<evidence type="ECO:0000313" key="3">
    <source>
        <dbReference type="Proteomes" id="UP000221384"/>
    </source>
</evidence>
<feature type="transmembrane region" description="Helical" evidence="1">
    <location>
        <begin position="48"/>
        <end position="69"/>
    </location>
</feature>
<feature type="transmembrane region" description="Helical" evidence="1">
    <location>
        <begin position="7"/>
        <end position="28"/>
    </location>
</feature>
<proteinExistence type="predicted"/>
<keyword evidence="3" id="KW-1185">Reference proteome</keyword>
<protein>
    <submittedName>
        <fullName evidence="2">Uncharacterized protein</fullName>
    </submittedName>
</protein>
<accession>A0ABX4LMM7</accession>
<organism evidence="2 3">
    <name type="scientific">Malaciobacter canalis</name>
    <dbReference type="NCBI Taxonomy" id="1912871"/>
    <lineage>
        <taxon>Bacteria</taxon>
        <taxon>Pseudomonadati</taxon>
        <taxon>Campylobacterota</taxon>
        <taxon>Epsilonproteobacteria</taxon>
        <taxon>Campylobacterales</taxon>
        <taxon>Arcobacteraceae</taxon>
        <taxon>Malaciobacter</taxon>
    </lineage>
</organism>
<keyword evidence="1" id="KW-0812">Transmembrane</keyword>
<name>A0ABX4LMM7_9BACT</name>
<dbReference type="EMBL" id="NWVW01000014">
    <property type="protein sequence ID" value="PHO09129.1"/>
    <property type="molecule type" value="Genomic_DNA"/>
</dbReference>
<sequence length="79" mass="9485">MKNLKKITILYIVVFILSSFIIHINVWLTSPVSHIKALFHHSLPYHPLLYSFLIFLLIVVFIFFIQLLIKFFRKILKNK</sequence>
<keyword evidence="1" id="KW-0472">Membrane</keyword>
<gene>
    <name evidence="2" type="ORF">CPG37_11080</name>
</gene>
<evidence type="ECO:0000313" key="2">
    <source>
        <dbReference type="EMBL" id="PHO09129.1"/>
    </source>
</evidence>
<dbReference type="Proteomes" id="UP000221384">
    <property type="component" value="Unassembled WGS sequence"/>
</dbReference>
<comment type="caution">
    <text evidence="2">The sequence shown here is derived from an EMBL/GenBank/DDBJ whole genome shotgun (WGS) entry which is preliminary data.</text>
</comment>
<evidence type="ECO:0000256" key="1">
    <source>
        <dbReference type="SAM" id="Phobius"/>
    </source>
</evidence>
<reference evidence="2 3" key="1">
    <citation type="submission" date="2017-09" db="EMBL/GenBank/DDBJ databases">
        <authorList>
            <person name="Perez-Cataluna A."/>
            <person name="Figueras M.J."/>
            <person name="Salas-Masso N."/>
        </authorList>
    </citation>
    <scope>NUCLEOTIDE SEQUENCE [LARGE SCALE GENOMIC DNA]</scope>
    <source>
        <strain evidence="2 3">F138-33</strain>
    </source>
</reference>
<keyword evidence="1" id="KW-1133">Transmembrane helix</keyword>